<dbReference type="Pfam" id="PF00582">
    <property type="entry name" value="Usp"/>
    <property type="match status" value="2"/>
</dbReference>
<organism evidence="3 4">
    <name type="scientific">Nannocystis pusilla</name>
    <dbReference type="NCBI Taxonomy" id="889268"/>
    <lineage>
        <taxon>Bacteria</taxon>
        <taxon>Pseudomonadati</taxon>
        <taxon>Myxococcota</taxon>
        <taxon>Polyangia</taxon>
        <taxon>Nannocystales</taxon>
        <taxon>Nannocystaceae</taxon>
        <taxon>Nannocystis</taxon>
    </lineage>
</organism>
<protein>
    <submittedName>
        <fullName evidence="3">Universal stress protein</fullName>
    </submittedName>
</protein>
<evidence type="ECO:0000259" key="2">
    <source>
        <dbReference type="Pfam" id="PF00582"/>
    </source>
</evidence>
<feature type="domain" description="UspA" evidence="2">
    <location>
        <begin position="8"/>
        <end position="132"/>
    </location>
</feature>
<evidence type="ECO:0000313" key="4">
    <source>
        <dbReference type="Proteomes" id="UP001139031"/>
    </source>
</evidence>
<dbReference type="CDD" id="cd00293">
    <property type="entry name" value="USP-like"/>
    <property type="match status" value="1"/>
</dbReference>
<evidence type="ECO:0000256" key="1">
    <source>
        <dbReference type="ARBA" id="ARBA00008791"/>
    </source>
</evidence>
<comment type="caution">
    <text evidence="3">The sequence shown here is derived from an EMBL/GenBank/DDBJ whole genome shotgun (WGS) entry which is preliminary data.</text>
</comment>
<dbReference type="PRINTS" id="PR01438">
    <property type="entry name" value="UNVRSLSTRESS"/>
</dbReference>
<dbReference type="EMBL" id="JAIRAU010000001">
    <property type="protein sequence ID" value="MBZ5708122.1"/>
    <property type="molecule type" value="Genomic_DNA"/>
</dbReference>
<dbReference type="PANTHER" id="PTHR46268">
    <property type="entry name" value="STRESS RESPONSE PROTEIN NHAX"/>
    <property type="match status" value="1"/>
</dbReference>
<comment type="similarity">
    <text evidence="1">Belongs to the universal stress protein A family.</text>
</comment>
<accession>A0ABS7TJ23</accession>
<dbReference type="PANTHER" id="PTHR46268:SF6">
    <property type="entry name" value="UNIVERSAL STRESS PROTEIN UP12"/>
    <property type="match status" value="1"/>
</dbReference>
<name>A0ABS7TJ23_9BACT</name>
<evidence type="ECO:0000313" key="3">
    <source>
        <dbReference type="EMBL" id="MBZ5708122.1"/>
    </source>
</evidence>
<dbReference type="InterPro" id="IPR006015">
    <property type="entry name" value="Universal_stress_UspA"/>
</dbReference>
<dbReference type="Gene3D" id="3.40.50.12370">
    <property type="match status" value="1"/>
</dbReference>
<proteinExistence type="inferred from homology"/>
<dbReference type="SUPFAM" id="SSF52402">
    <property type="entry name" value="Adenine nucleotide alpha hydrolases-like"/>
    <property type="match status" value="2"/>
</dbReference>
<dbReference type="Proteomes" id="UP001139031">
    <property type="component" value="Unassembled WGS sequence"/>
</dbReference>
<feature type="domain" description="UspA" evidence="2">
    <location>
        <begin position="142"/>
        <end position="278"/>
    </location>
</feature>
<dbReference type="InterPro" id="IPR006016">
    <property type="entry name" value="UspA"/>
</dbReference>
<sequence length="280" mass="29505">MATARRWILGLDLGARSRGAVAFARWLREAGEPVTSVHVLETWTRGYLRSDDYEQLHAALARATGEMGLASPDDIQVVEADRAEVGLARAAEGATGLVIGRAAPSEGRALIRLGATARRILRGLPAPVIVVPPEWTVAAAGPVLVATDLEDTSAGAVAFAQELAARHGRALELVHVGAALDNEFIDELDPRWLAAREIYRADVVDAVREWAAERGLAGATRHVLHGDPPQALARLAEACEAAIVVVGSRRLGTVARAFLSSTASTLASFAACPVAVVPSR</sequence>
<dbReference type="RefSeq" id="WP_224189877.1">
    <property type="nucleotide sequence ID" value="NZ_JAIRAU010000001.1"/>
</dbReference>
<keyword evidence="4" id="KW-1185">Reference proteome</keyword>
<reference evidence="3" key="1">
    <citation type="submission" date="2021-08" db="EMBL/GenBank/DDBJ databases">
        <authorList>
            <person name="Stevens D.C."/>
        </authorList>
    </citation>
    <scope>NUCLEOTIDE SEQUENCE</scope>
    <source>
        <strain evidence="3">DSM 53165</strain>
    </source>
</reference>
<gene>
    <name evidence="3" type="ORF">K7C98_02555</name>
</gene>